<comment type="caution">
    <text evidence="2">The sequence shown here is derived from an EMBL/GenBank/DDBJ whole genome shotgun (WGS) entry which is preliminary data.</text>
</comment>
<dbReference type="Gene3D" id="3.90.550.10">
    <property type="entry name" value="Spore Coat Polysaccharide Biosynthesis Protein SpsA, Chain A"/>
    <property type="match status" value="1"/>
</dbReference>
<dbReference type="SUPFAM" id="SSF53448">
    <property type="entry name" value="Nucleotide-diphospho-sugar transferases"/>
    <property type="match status" value="1"/>
</dbReference>
<protein>
    <submittedName>
        <fullName evidence="2">Glycosyltransferase</fullName>
    </submittedName>
</protein>
<reference evidence="2 3" key="1">
    <citation type="submission" date="2019-10" db="EMBL/GenBank/DDBJ databases">
        <title>Description of Paenibacillus choica sp. nov.</title>
        <authorList>
            <person name="Carlier A."/>
            <person name="Qi S."/>
        </authorList>
    </citation>
    <scope>NUCLEOTIDE SEQUENCE [LARGE SCALE GENOMIC DNA]</scope>
    <source>
        <strain evidence="2 3">LMG 31460</strain>
    </source>
</reference>
<dbReference type="InterPro" id="IPR029044">
    <property type="entry name" value="Nucleotide-diphossugar_trans"/>
</dbReference>
<dbReference type="EMBL" id="WHOC01000094">
    <property type="protein sequence ID" value="NOU87919.1"/>
    <property type="molecule type" value="Genomic_DNA"/>
</dbReference>
<gene>
    <name evidence="2" type="ORF">GC102_19415</name>
</gene>
<feature type="domain" description="Glycosyltransferase 2-like" evidence="1">
    <location>
        <begin position="4"/>
        <end position="114"/>
    </location>
</feature>
<evidence type="ECO:0000313" key="3">
    <source>
        <dbReference type="Proteomes" id="UP000658690"/>
    </source>
</evidence>
<dbReference type="Pfam" id="PF00535">
    <property type="entry name" value="Glycos_transf_2"/>
    <property type="match status" value="1"/>
</dbReference>
<evidence type="ECO:0000259" key="1">
    <source>
        <dbReference type="Pfam" id="PF00535"/>
    </source>
</evidence>
<dbReference type="Proteomes" id="UP000658690">
    <property type="component" value="Unassembled WGS sequence"/>
</dbReference>
<organism evidence="2 3">
    <name type="scientific">Paenibacillus germinis</name>
    <dbReference type="NCBI Taxonomy" id="2654979"/>
    <lineage>
        <taxon>Bacteria</taxon>
        <taxon>Bacillati</taxon>
        <taxon>Bacillota</taxon>
        <taxon>Bacilli</taxon>
        <taxon>Bacillales</taxon>
        <taxon>Paenibacillaceae</taxon>
        <taxon>Paenibacillus</taxon>
    </lineage>
</organism>
<dbReference type="PANTHER" id="PTHR48090">
    <property type="entry name" value="UNDECAPRENYL-PHOSPHATE 4-DEOXY-4-FORMAMIDO-L-ARABINOSE TRANSFERASE-RELATED"/>
    <property type="match status" value="1"/>
</dbReference>
<dbReference type="PANTHER" id="PTHR48090:SF7">
    <property type="entry name" value="RFBJ PROTEIN"/>
    <property type="match status" value="1"/>
</dbReference>
<dbReference type="CDD" id="cd04179">
    <property type="entry name" value="DPM_DPG-synthase_like"/>
    <property type="match status" value="1"/>
</dbReference>
<keyword evidence="3" id="KW-1185">Reference proteome</keyword>
<accession>A0ABX1Z6K7</accession>
<proteinExistence type="predicted"/>
<dbReference type="InterPro" id="IPR050256">
    <property type="entry name" value="Glycosyltransferase_2"/>
</dbReference>
<evidence type="ECO:0000313" key="2">
    <source>
        <dbReference type="EMBL" id="NOU87919.1"/>
    </source>
</evidence>
<dbReference type="InterPro" id="IPR001173">
    <property type="entry name" value="Glyco_trans_2-like"/>
</dbReference>
<name>A0ABX1Z6K7_9BACL</name>
<sequence length="239" mass="27726">MKLSIVVPCYNEEKNIPLILERFESCIKRDDIEVILVNNGSSDGSQQVLDQLINNYSFARTVHVEQNQGYGYGILFGLSQTRGEYIGWTHADMQTDPADLLKALNIIETNDNSQNLYIKGLRKNRPLFDVFFTFGMSIFETIFMKKNLFDINAQPNVFHRSFYKSWNNPPHDFSLDLYALYIAKKNGLNVIRFDVIFPNRIHGQSSWNTGLASKWKFIKRTLQYSIKLKEELNNGVHRS</sequence>